<dbReference type="AlphaFoldDB" id="A0AAW9DR44"/>
<evidence type="ECO:0000259" key="3">
    <source>
        <dbReference type="Pfam" id="PF02230"/>
    </source>
</evidence>
<accession>A0AAW9DR44</accession>
<dbReference type="GO" id="GO:0016787">
    <property type="term" value="F:hydrolase activity"/>
    <property type="evidence" value="ECO:0007669"/>
    <property type="project" value="UniProtKB-KW"/>
</dbReference>
<gene>
    <name evidence="4" type="ORF">SIL87_12980</name>
</gene>
<dbReference type="InterPro" id="IPR003140">
    <property type="entry name" value="PLipase/COase/thioEstase"/>
</dbReference>
<dbReference type="InterPro" id="IPR029058">
    <property type="entry name" value="AB_hydrolase_fold"/>
</dbReference>
<proteinExistence type="inferred from homology"/>
<protein>
    <submittedName>
        <fullName evidence="4">Phospholipase</fullName>
    </submittedName>
</protein>
<dbReference type="SUPFAM" id="SSF53474">
    <property type="entry name" value="alpha/beta-Hydrolases"/>
    <property type="match status" value="1"/>
</dbReference>
<dbReference type="InterPro" id="IPR050565">
    <property type="entry name" value="LYPA1-2/EST-like"/>
</dbReference>
<feature type="domain" description="Phospholipase/carboxylesterase/thioesterase" evidence="3">
    <location>
        <begin position="13"/>
        <end position="202"/>
    </location>
</feature>
<sequence>MTLDGPRWGPASGTAKQLVVLCHGVGADGNDLIDLAPYWARAVPEAAFVAPHAPEPFAMAPHGRQWFPIGNLDPLTLGAGVRRAQTALDGFLDAELARLGLPPDAYALMGFSQGAMTVLFTGLRRAVPPRAILAFSGALIDPESLPREIAGRPPVLLVHGEADPIVPVSRSRDAEAVLRANGVPVQGLYVPNLAHGIDDAGLSAGALALQRGFATPVEV</sequence>
<evidence type="ECO:0000256" key="2">
    <source>
        <dbReference type="ARBA" id="ARBA00022801"/>
    </source>
</evidence>
<dbReference type="Gene3D" id="3.40.50.1820">
    <property type="entry name" value="alpha/beta hydrolase"/>
    <property type="match status" value="1"/>
</dbReference>
<keyword evidence="2" id="KW-0378">Hydrolase</keyword>
<organism evidence="4 5">
    <name type="scientific">Acidiphilium acidophilum</name>
    <name type="common">Thiobacillus acidophilus</name>
    <dbReference type="NCBI Taxonomy" id="76588"/>
    <lineage>
        <taxon>Bacteria</taxon>
        <taxon>Pseudomonadati</taxon>
        <taxon>Pseudomonadota</taxon>
        <taxon>Alphaproteobacteria</taxon>
        <taxon>Acetobacterales</taxon>
        <taxon>Acidocellaceae</taxon>
        <taxon>Acidiphilium</taxon>
    </lineage>
</organism>
<dbReference type="PANTHER" id="PTHR10655">
    <property type="entry name" value="LYSOPHOSPHOLIPASE-RELATED"/>
    <property type="match status" value="1"/>
</dbReference>
<dbReference type="Proteomes" id="UP001279553">
    <property type="component" value="Unassembled WGS sequence"/>
</dbReference>
<keyword evidence="5" id="KW-1185">Reference proteome</keyword>
<evidence type="ECO:0000256" key="1">
    <source>
        <dbReference type="ARBA" id="ARBA00006499"/>
    </source>
</evidence>
<dbReference type="Pfam" id="PF02230">
    <property type="entry name" value="Abhydrolase_2"/>
    <property type="match status" value="1"/>
</dbReference>
<comment type="similarity">
    <text evidence="1">Belongs to the AB hydrolase superfamily. AB hydrolase 2 family.</text>
</comment>
<dbReference type="RefSeq" id="WP_319614576.1">
    <property type="nucleotide sequence ID" value="NZ_JAWXYB010000018.1"/>
</dbReference>
<comment type="caution">
    <text evidence="4">The sequence shown here is derived from an EMBL/GenBank/DDBJ whole genome shotgun (WGS) entry which is preliminary data.</text>
</comment>
<name>A0AAW9DR44_ACIAO</name>
<dbReference type="PANTHER" id="PTHR10655:SF17">
    <property type="entry name" value="LYSOPHOSPHOLIPASE-LIKE PROTEIN 1"/>
    <property type="match status" value="1"/>
</dbReference>
<dbReference type="EMBL" id="JAWXYB010000018">
    <property type="protein sequence ID" value="MDX5931679.1"/>
    <property type="molecule type" value="Genomic_DNA"/>
</dbReference>
<evidence type="ECO:0000313" key="5">
    <source>
        <dbReference type="Proteomes" id="UP001279553"/>
    </source>
</evidence>
<reference evidence="4 5" key="1">
    <citation type="submission" date="2023-11" db="EMBL/GenBank/DDBJ databases">
        <title>MicrobeMod: A computational toolkit for identifying prokaryotic methylation and restriction-modification with nanopore sequencing.</title>
        <authorList>
            <person name="Crits-Christoph A."/>
            <person name="Kang S.C."/>
            <person name="Lee H."/>
            <person name="Ostrov N."/>
        </authorList>
    </citation>
    <scope>NUCLEOTIDE SEQUENCE [LARGE SCALE GENOMIC DNA]</scope>
    <source>
        <strain evidence="4 5">DSMZ 700</strain>
    </source>
</reference>
<evidence type="ECO:0000313" key="4">
    <source>
        <dbReference type="EMBL" id="MDX5931679.1"/>
    </source>
</evidence>